<dbReference type="InterPro" id="IPR035983">
    <property type="entry name" value="Hect_E3_ubiquitin_ligase"/>
</dbReference>
<evidence type="ECO:0000313" key="17">
    <source>
        <dbReference type="Proteomes" id="UP000663852"/>
    </source>
</evidence>
<evidence type="ECO:0000256" key="3">
    <source>
        <dbReference type="ARBA" id="ARBA00004906"/>
    </source>
</evidence>
<feature type="compositionally biased region" description="Polar residues" evidence="13">
    <location>
        <begin position="300"/>
        <end position="318"/>
    </location>
</feature>
<feature type="region of interest" description="Disordered" evidence="13">
    <location>
        <begin position="995"/>
        <end position="1101"/>
    </location>
</feature>
<feature type="compositionally biased region" description="Basic residues" evidence="13">
    <location>
        <begin position="1547"/>
        <end position="1556"/>
    </location>
</feature>
<evidence type="ECO:0000256" key="2">
    <source>
        <dbReference type="ARBA" id="ARBA00004642"/>
    </source>
</evidence>
<dbReference type="GO" id="GO:0006281">
    <property type="term" value="P:DNA repair"/>
    <property type="evidence" value="ECO:0007669"/>
    <property type="project" value="UniProtKB-KW"/>
</dbReference>
<dbReference type="Gene3D" id="3.30.2160.10">
    <property type="entry name" value="Hect, E3 ligase catalytic domain"/>
    <property type="match status" value="1"/>
</dbReference>
<dbReference type="Gene3D" id="3.30.2410.10">
    <property type="entry name" value="Hect, E3 ligase catalytic domain"/>
    <property type="match status" value="1"/>
</dbReference>
<name>A0A814G9G0_ADIRI</name>
<feature type="compositionally biased region" description="Low complexity" evidence="13">
    <location>
        <begin position="43"/>
        <end position="59"/>
    </location>
</feature>
<comment type="similarity">
    <text evidence="4 12">Belongs to the UPL family. K-HECT subfamily.</text>
</comment>
<dbReference type="SUPFAM" id="SSF48371">
    <property type="entry name" value="ARM repeat"/>
    <property type="match status" value="1"/>
</dbReference>
<organism evidence="16 17">
    <name type="scientific">Adineta ricciae</name>
    <name type="common">Rotifer</name>
    <dbReference type="NCBI Taxonomy" id="249248"/>
    <lineage>
        <taxon>Eukaryota</taxon>
        <taxon>Metazoa</taxon>
        <taxon>Spiralia</taxon>
        <taxon>Gnathifera</taxon>
        <taxon>Rotifera</taxon>
        <taxon>Eurotatoria</taxon>
        <taxon>Bdelloidea</taxon>
        <taxon>Adinetida</taxon>
        <taxon>Adinetidae</taxon>
        <taxon>Adineta</taxon>
    </lineage>
</organism>
<dbReference type="Pfam" id="PF02825">
    <property type="entry name" value="WWE"/>
    <property type="match status" value="1"/>
</dbReference>
<feature type="domain" description="HECT" evidence="14">
    <location>
        <begin position="1749"/>
        <end position="2165"/>
    </location>
</feature>
<comment type="subcellular location">
    <subcellularLocation>
        <location evidence="2">Nucleus</location>
        <location evidence="2">Nucleoplasm</location>
    </subcellularLocation>
</comment>
<dbReference type="GO" id="GO:0043161">
    <property type="term" value="P:proteasome-mediated ubiquitin-dependent protein catabolic process"/>
    <property type="evidence" value="ECO:0007669"/>
    <property type="project" value="TreeGrafter"/>
</dbReference>
<feature type="active site" description="Glycyl thioester intermediate" evidence="11">
    <location>
        <position position="2132"/>
    </location>
</feature>
<sequence>MAHLQSNSSSSTRRSLRLLTAERKSTTNESNITEDAEDEEQQQHQPQSSSSVISTTTRQAKSKALEALSIGNQKRRIESESDLNEDQEDNKKRTPSSSTRHASNVVRRRKRSEPVTNPRTSKRQRQSSSDEDDDDEYLSFQSKSKRNSAPVLSHTHRRKKSDSEQQSEGTDTGNFCVRRQTGGRELNTVVSDPSASHHRRSRRYTRKSYIDYLTTGQSSSSRSSVPVTNTAGADNQSCDTHNTGGTSSNNPISFFNSSTYHQQNSSSPPPSTSSAQSYSGLVPTTSYTSPLVASAHRNTKQTLQMSTESDTDPDNSPTARDILSDPSFIRAATSGASGSASAALFHTLSGRVQHLMSRVGGGSSINGRLQQYIQGIQSPDPDVKLTTLNELCSLLVMSNEDTLPGFQFRALYPPLRDCLADENEANAEIALTACRALTYLMEALPRSAMQVVEATPLFLSKLRSITSIDTAEQSLTALEMISKRNAKQILVSDGIGACLEYIDFFSITSQHKALAIVANCCTHISTRNDFKYIQEHLVNLSNRLRSDDRKTTEHICSIFSHLVERLRYDSAILCEIASNDLLKTLQTMIVVQPSLLNSATFVGIIRMLHIFSAYCPTLAITLLKMNIMETLICLLTGSAEGKSSPRKSITYKSAALPTNETMASVASIQQANNVELLSRTPQETYEIVSLIGEMLPRLPADEVLFQVDQLFQGRRGGDGNSQGCILWHWQDDQGQLRSYTFQDSQTIEQAWQQHEEEVQLVIEGRHYLLDLQQLQQINEETNQARFIKRVTTPNSPDPIHQPPSPSPSLSTDEVPNPLPTTTAITNSVDPRLAALKENPELYNTFVQSLFTILYEVYNTSAGPAVKHRCLQSLLRMIYYSSSDLLETILRQQSISSHIASMLASSDYKIVISALQISEILMKKLPEIFSVYFYREGVVHQIEILIGFGVTSSSNLSSSRAINTNPTTVTTHSELDLPHTDESPLAPIIPALSESFNDPQMHSYSNDPPPTHRGAAVHLHPKTHSFPYRGSGSSRRSQMEPNTTKIETRSQRGGRAPQPSSNSRIKSSTRSVYEEVASSLSADPSSIRIRPSRGGASSGLFRPESTVDPSSYFTLSMNNVLRPSTPIYVPSTYGHHSPYGYASSAPAAASSLLASANMPRSMFHHQSTQVTLSSRDKSKLKEWIQSQAKTFRNTYFSNNSSTSNIALQIINRLASAVDILHVGKEHAENSKALRDMANIIAKGDVTPFEMVHSGLITKLYQYLTDDISLPNDRLERLKLFLHVFMNIPQENDDDKDLRHFIIELHRIQMNTHNKSNQNILSSLISKLHGCINQLEQFPIRVNDTAGQSSHSSALRLISTHQLKCNLVRYPQCKTLKQWHTGPVKIDPFALVSAIEKYLLLRGVTNNTPDDPLGNMEDDDDDDDDDDESEVSNESDAEDVINVLANSSAMRLEFLINDHVIPHNMTLYQAIRTYGTTSQRTTDGESETDVDESVFSSVSIWTRVHTIHYRQSTSTSSTVPAISTEIGAASHTTTSNRLRQTTDTTTQKSSKKSAKAPKRSSAPSAIDELWINGQCPKSKSLLIKNLNESISSVLTINDLSLNAISLLHILNSLNLYWYDLYFDTNAMLNHQNSTLTLISKNEYLSSKLTSKVNRQLQDPVVIMMGHIPSWITEMGYTCSFLFPFETRQMIFYPCAFDRERAMQRLLESSDMLTQQHHNDQTDRQSVVPRIERKKVQLSRGNILAEMEKILDNWNSKHFLEVQYEDEVGFGLGPTLEAYSLLSKELQKNGLELWRTDKFFDSNKEKDTTIPEYVDVHHGLYPAPLGRNAKAGVVTKVRQKFKFLGKLMGKALMDSRMIDMPFSVVFYKWMLGEEESLNLEDLVHVDTNLYEQFKKLQTIVHHRDKLMAHSQMANQQTTTNKANNKKRLKYKDDSQLETTSYSTVFDENDERLLLDGCKIDDLSLVFTLPGHPNIELRKGGKDCLVSIQNLDQYVNLVVYWTLVEGVRRQFESFRDGFNSIFSIQHLKCFYPDELHQVFCGSGSTELWDLKVLLESTRCDHGYNLNSRAVKWLFDIMINFDIDEQRAFLQFITGSPRLPVGGFRMLHPPLTIVRKTAENNSDNIDADSFLPSVMTCVNYLKLPDYSSKEIMKVKLTTAIRDGQYAFLLS</sequence>
<evidence type="ECO:0000256" key="8">
    <source>
        <dbReference type="ARBA" id="ARBA00022786"/>
    </source>
</evidence>
<dbReference type="InterPro" id="IPR057948">
    <property type="entry name" value="TPR_TRIP12_N"/>
</dbReference>
<dbReference type="GO" id="GO:0008270">
    <property type="term" value="F:zinc ion binding"/>
    <property type="evidence" value="ECO:0007669"/>
    <property type="project" value="InterPro"/>
</dbReference>
<feature type="region of interest" description="Disordered" evidence="13">
    <location>
        <begin position="963"/>
        <end position="983"/>
    </location>
</feature>
<evidence type="ECO:0000256" key="11">
    <source>
        <dbReference type="PROSITE-ProRule" id="PRU00104"/>
    </source>
</evidence>
<dbReference type="Gene3D" id="3.30.720.50">
    <property type="match status" value="1"/>
</dbReference>
<feature type="compositionally biased region" description="Acidic residues" evidence="13">
    <location>
        <begin position="1414"/>
        <end position="1435"/>
    </location>
</feature>
<feature type="compositionally biased region" description="Pro residues" evidence="13">
    <location>
        <begin position="795"/>
        <end position="806"/>
    </location>
</feature>
<feature type="region of interest" description="Disordered" evidence="13">
    <location>
        <begin position="1"/>
        <end position="282"/>
    </location>
</feature>
<dbReference type="SUPFAM" id="SSF56204">
    <property type="entry name" value="Hect, E3 ligase catalytic domain"/>
    <property type="match status" value="1"/>
</dbReference>
<feature type="compositionally biased region" description="Polar residues" evidence="13">
    <location>
        <begin position="1030"/>
        <end position="1044"/>
    </location>
</feature>
<feature type="region of interest" description="Disordered" evidence="13">
    <location>
        <begin position="790"/>
        <end position="819"/>
    </location>
</feature>
<dbReference type="Proteomes" id="UP000663852">
    <property type="component" value="Unassembled WGS sequence"/>
</dbReference>
<dbReference type="PROSITE" id="PS50237">
    <property type="entry name" value="HECT"/>
    <property type="match status" value="1"/>
</dbReference>
<dbReference type="InterPro" id="IPR018123">
    <property type="entry name" value="WWE-dom_subgr"/>
</dbReference>
<dbReference type="InterPro" id="IPR004170">
    <property type="entry name" value="WWE_dom"/>
</dbReference>
<feature type="region of interest" description="Disordered" evidence="13">
    <location>
        <begin position="1404"/>
        <end position="1435"/>
    </location>
</feature>
<feature type="compositionally biased region" description="Polar residues" evidence="13">
    <location>
        <begin position="225"/>
        <end position="246"/>
    </location>
</feature>
<feature type="compositionally biased region" description="Low complexity" evidence="13">
    <location>
        <begin position="247"/>
        <end position="279"/>
    </location>
</feature>
<keyword evidence="10" id="KW-0539">Nucleus</keyword>
<dbReference type="UniPathway" id="UPA00143"/>
<keyword evidence="7" id="KW-0227">DNA damage</keyword>
<feature type="compositionally biased region" description="Basic residues" evidence="13">
    <location>
        <begin position="196"/>
        <end position="206"/>
    </location>
</feature>
<evidence type="ECO:0000256" key="4">
    <source>
        <dbReference type="ARBA" id="ARBA00006331"/>
    </source>
</evidence>
<feature type="region of interest" description="Disordered" evidence="13">
    <location>
        <begin position="298"/>
        <end position="322"/>
    </location>
</feature>
<evidence type="ECO:0000256" key="1">
    <source>
        <dbReference type="ARBA" id="ARBA00000885"/>
    </source>
</evidence>
<dbReference type="InterPro" id="IPR011989">
    <property type="entry name" value="ARM-like"/>
</dbReference>
<feature type="compositionally biased region" description="Low complexity" evidence="13">
    <location>
        <begin position="1059"/>
        <end position="1070"/>
    </location>
</feature>
<dbReference type="PROSITE" id="PS50918">
    <property type="entry name" value="WWE"/>
    <property type="match status" value="1"/>
</dbReference>
<dbReference type="PANTHER" id="PTHR45670:SF13">
    <property type="entry name" value="E3 UBIQUITIN-PROTEIN LIGASE TRIP12"/>
    <property type="match status" value="1"/>
</dbReference>
<feature type="compositionally biased region" description="Low complexity" evidence="13">
    <location>
        <begin position="1530"/>
        <end position="1546"/>
    </location>
</feature>
<feature type="compositionally biased region" description="Polar residues" evidence="13">
    <location>
        <begin position="164"/>
        <end position="173"/>
    </location>
</feature>
<dbReference type="SUPFAM" id="SSF117839">
    <property type="entry name" value="WWE domain"/>
    <property type="match status" value="1"/>
</dbReference>
<reference evidence="16" key="1">
    <citation type="submission" date="2021-02" db="EMBL/GenBank/DDBJ databases">
        <authorList>
            <person name="Nowell W R."/>
        </authorList>
    </citation>
    <scope>NUCLEOTIDE SEQUENCE</scope>
</reference>
<dbReference type="InterPro" id="IPR045322">
    <property type="entry name" value="HECTD1/TRIP12-like"/>
</dbReference>
<keyword evidence="5" id="KW-0597">Phosphoprotein</keyword>
<dbReference type="GO" id="GO:0000209">
    <property type="term" value="P:protein polyubiquitination"/>
    <property type="evidence" value="ECO:0007669"/>
    <property type="project" value="TreeGrafter"/>
</dbReference>
<feature type="domain" description="WWE" evidence="15">
    <location>
        <begin position="713"/>
        <end position="789"/>
    </location>
</feature>
<dbReference type="InterPro" id="IPR000569">
    <property type="entry name" value="HECT_dom"/>
</dbReference>
<dbReference type="GO" id="GO:0061630">
    <property type="term" value="F:ubiquitin protein ligase activity"/>
    <property type="evidence" value="ECO:0007669"/>
    <property type="project" value="UniProtKB-UniRule"/>
</dbReference>
<dbReference type="PANTHER" id="PTHR45670">
    <property type="entry name" value="E3 UBIQUITIN-PROTEIN LIGASE TRIP12"/>
    <property type="match status" value="1"/>
</dbReference>
<dbReference type="Gene3D" id="3.90.1750.10">
    <property type="entry name" value="Hect, E3 ligase catalytic domains"/>
    <property type="match status" value="2"/>
</dbReference>
<feature type="compositionally biased region" description="Low complexity" evidence="13">
    <location>
        <begin position="8"/>
        <end position="19"/>
    </location>
</feature>
<evidence type="ECO:0000256" key="13">
    <source>
        <dbReference type="SAM" id="MobiDB-lite"/>
    </source>
</evidence>
<feature type="compositionally biased region" description="Polar residues" evidence="13">
    <location>
        <begin position="995"/>
        <end position="1005"/>
    </location>
</feature>
<dbReference type="CDD" id="cd00078">
    <property type="entry name" value="HECTc"/>
    <property type="match status" value="1"/>
</dbReference>
<evidence type="ECO:0000256" key="10">
    <source>
        <dbReference type="ARBA" id="ARBA00023242"/>
    </source>
</evidence>
<dbReference type="EC" id="2.3.2.26" evidence="12"/>
<dbReference type="EMBL" id="CAJNOJ010000059">
    <property type="protein sequence ID" value="CAF0994872.1"/>
    <property type="molecule type" value="Genomic_DNA"/>
</dbReference>
<keyword evidence="8 11" id="KW-0833">Ubl conjugation pathway</keyword>
<comment type="pathway">
    <text evidence="3 12">Protein modification; protein ubiquitination.</text>
</comment>
<evidence type="ECO:0000259" key="14">
    <source>
        <dbReference type="PROSITE" id="PS50237"/>
    </source>
</evidence>
<keyword evidence="9" id="KW-0234">DNA repair</keyword>
<evidence type="ECO:0000259" key="15">
    <source>
        <dbReference type="PROSITE" id="PS50918"/>
    </source>
</evidence>
<proteinExistence type="inferred from homology"/>
<comment type="catalytic activity">
    <reaction evidence="1 12">
        <text>S-ubiquitinyl-[E2 ubiquitin-conjugating enzyme]-L-cysteine + [acceptor protein]-L-lysine = [E2 ubiquitin-conjugating enzyme]-L-cysteine + N(6)-ubiquitinyl-[acceptor protein]-L-lysine.</text>
        <dbReference type="EC" id="2.3.2.26"/>
    </reaction>
</comment>
<keyword evidence="6 12" id="KW-0808">Transferase</keyword>
<dbReference type="Pfam" id="PF25579">
    <property type="entry name" value="TPR_TRIP12_N"/>
    <property type="match status" value="1"/>
</dbReference>
<gene>
    <name evidence="16" type="ORF">EDS130_LOCUS14584</name>
</gene>
<feature type="region of interest" description="Disordered" evidence="13">
    <location>
        <begin position="1522"/>
        <end position="1559"/>
    </location>
</feature>
<dbReference type="FunFam" id="3.30.2410.10:FF:000005">
    <property type="entry name" value="E3 ubiquitin-protein ligase TRIP12 isoform X1"/>
    <property type="match status" value="1"/>
</dbReference>
<evidence type="ECO:0000313" key="16">
    <source>
        <dbReference type="EMBL" id="CAF0994872.1"/>
    </source>
</evidence>
<feature type="compositionally biased region" description="Basic and acidic residues" evidence="13">
    <location>
        <begin position="972"/>
        <end position="981"/>
    </location>
</feature>
<dbReference type="Pfam" id="PF00632">
    <property type="entry name" value="HECT"/>
    <property type="match status" value="1"/>
</dbReference>
<dbReference type="InterPro" id="IPR037197">
    <property type="entry name" value="WWE_dom_sf"/>
</dbReference>
<protein>
    <recommendedName>
        <fullName evidence="12">E3 ubiquitin-protein ligase</fullName>
        <ecNumber evidence="12">2.3.2.26</ecNumber>
    </recommendedName>
</protein>
<dbReference type="SMART" id="SM00678">
    <property type="entry name" value="WWE"/>
    <property type="match status" value="1"/>
</dbReference>
<evidence type="ECO:0000256" key="12">
    <source>
        <dbReference type="RuleBase" id="RU369009"/>
    </source>
</evidence>
<dbReference type="Gene3D" id="1.25.10.10">
    <property type="entry name" value="Leucine-rich Repeat Variant"/>
    <property type="match status" value="1"/>
</dbReference>
<evidence type="ECO:0000256" key="9">
    <source>
        <dbReference type="ARBA" id="ARBA00023204"/>
    </source>
</evidence>
<dbReference type="OrthoDB" id="271273at2759"/>
<evidence type="ECO:0000256" key="5">
    <source>
        <dbReference type="ARBA" id="ARBA00022553"/>
    </source>
</evidence>
<dbReference type="InterPro" id="IPR016024">
    <property type="entry name" value="ARM-type_fold"/>
</dbReference>
<comment type="caution">
    <text evidence="16">The sequence shown here is derived from an EMBL/GenBank/DDBJ whole genome shotgun (WGS) entry which is preliminary data.</text>
</comment>
<accession>A0A814G9G0</accession>
<dbReference type="GO" id="GO:0016607">
    <property type="term" value="C:nuclear speck"/>
    <property type="evidence" value="ECO:0007669"/>
    <property type="project" value="TreeGrafter"/>
</dbReference>
<dbReference type="SMART" id="SM00119">
    <property type="entry name" value="HECTc"/>
    <property type="match status" value="1"/>
</dbReference>
<evidence type="ECO:0000256" key="7">
    <source>
        <dbReference type="ARBA" id="ARBA00022763"/>
    </source>
</evidence>
<evidence type="ECO:0000256" key="6">
    <source>
        <dbReference type="ARBA" id="ARBA00022679"/>
    </source>
</evidence>